<accession>W4LZE2</accession>
<dbReference type="Proteomes" id="UP000019140">
    <property type="component" value="Unassembled WGS sequence"/>
</dbReference>
<comment type="caution">
    <text evidence="1">The sequence shown here is derived from an EMBL/GenBank/DDBJ whole genome shotgun (WGS) entry which is preliminary data.</text>
</comment>
<evidence type="ECO:0008006" key="3">
    <source>
        <dbReference type="Google" id="ProtNLM"/>
    </source>
</evidence>
<keyword evidence="2" id="KW-1185">Reference proteome</keyword>
<dbReference type="HOGENOM" id="CLU_2045405_0_0_7"/>
<name>W4LZE2_9BACT</name>
<reference evidence="1 2" key="1">
    <citation type="journal article" date="2014" name="Nature">
        <title>An environmental bacterial taxon with a large and distinct metabolic repertoire.</title>
        <authorList>
            <person name="Wilson M.C."/>
            <person name="Mori T."/>
            <person name="Ruckert C."/>
            <person name="Uria A.R."/>
            <person name="Helf M.J."/>
            <person name="Takada K."/>
            <person name="Gernert C."/>
            <person name="Steffens U.A."/>
            <person name="Heycke N."/>
            <person name="Schmitt S."/>
            <person name="Rinke C."/>
            <person name="Helfrich E.J."/>
            <person name="Brachmann A.O."/>
            <person name="Gurgui C."/>
            <person name="Wakimoto T."/>
            <person name="Kracht M."/>
            <person name="Crusemann M."/>
            <person name="Hentschel U."/>
            <person name="Abe I."/>
            <person name="Matsunaga S."/>
            <person name="Kalinowski J."/>
            <person name="Takeyama H."/>
            <person name="Piel J."/>
        </authorList>
    </citation>
    <scope>NUCLEOTIDE SEQUENCE [LARGE SCALE GENOMIC DNA]</scope>
    <source>
        <strain evidence="2">TSY2</strain>
    </source>
</reference>
<evidence type="ECO:0000313" key="2">
    <source>
        <dbReference type="Proteomes" id="UP000019140"/>
    </source>
</evidence>
<sequence length="120" mass="13210">MRAVKVLLANQPLAARQFLEAIFRQQSDVQLVGTVLDPIELLIEVEHTEADVVVITLPDSGDIPGICSHLLHQYPQLLILALSADCQRACTYQQVIATEPLAVASEENILLAIRRVPFAE</sequence>
<evidence type="ECO:0000313" key="1">
    <source>
        <dbReference type="EMBL" id="ETX03459.1"/>
    </source>
</evidence>
<proteinExistence type="predicted"/>
<organism evidence="1 2">
    <name type="scientific">Candidatus Entotheonella gemina</name>
    <dbReference type="NCBI Taxonomy" id="1429439"/>
    <lineage>
        <taxon>Bacteria</taxon>
        <taxon>Pseudomonadati</taxon>
        <taxon>Nitrospinota/Tectimicrobiota group</taxon>
        <taxon>Candidatus Tectimicrobiota</taxon>
        <taxon>Candidatus Entotheonellia</taxon>
        <taxon>Candidatus Entotheonellales</taxon>
        <taxon>Candidatus Entotheonellaceae</taxon>
        <taxon>Candidatus Entotheonella</taxon>
    </lineage>
</organism>
<gene>
    <name evidence="1" type="ORF">ETSY2_33425</name>
</gene>
<protein>
    <recommendedName>
        <fullName evidence="3">Response regulatory domain-containing protein</fullName>
    </recommendedName>
</protein>
<dbReference type="EMBL" id="AZHX01001430">
    <property type="protein sequence ID" value="ETX03459.1"/>
    <property type="molecule type" value="Genomic_DNA"/>
</dbReference>
<dbReference type="AlphaFoldDB" id="W4LZE2"/>